<dbReference type="GO" id="GO:0005737">
    <property type="term" value="C:cytoplasm"/>
    <property type="evidence" value="ECO:0007669"/>
    <property type="project" value="TreeGrafter"/>
</dbReference>
<comment type="caution">
    <text evidence="5">The sequence shown here is derived from an EMBL/GenBank/DDBJ whole genome shotgun (WGS) entry which is preliminary data.</text>
</comment>
<dbReference type="SUPFAM" id="SSF54928">
    <property type="entry name" value="RNA-binding domain, RBD"/>
    <property type="match status" value="1"/>
</dbReference>
<evidence type="ECO:0000256" key="2">
    <source>
        <dbReference type="SAM" id="Coils"/>
    </source>
</evidence>
<dbReference type="Proteomes" id="UP000682733">
    <property type="component" value="Unassembled WGS sequence"/>
</dbReference>
<dbReference type="PROSITE" id="PS51354">
    <property type="entry name" value="GLUTAREDOXIN_2"/>
    <property type="match status" value="1"/>
</dbReference>
<feature type="compositionally biased region" description="Low complexity" evidence="3">
    <location>
        <begin position="747"/>
        <end position="760"/>
    </location>
</feature>
<protein>
    <recommendedName>
        <fullName evidence="7">RRM domain-containing protein</fullName>
    </recommendedName>
</protein>
<feature type="coiled-coil region" evidence="2">
    <location>
        <begin position="233"/>
        <end position="435"/>
    </location>
</feature>
<dbReference type="GO" id="GO:0003676">
    <property type="term" value="F:nucleic acid binding"/>
    <property type="evidence" value="ECO:0007669"/>
    <property type="project" value="InterPro"/>
</dbReference>
<keyword evidence="2" id="KW-0175">Coiled coil</keyword>
<dbReference type="EMBL" id="CAJNOK010005941">
    <property type="protein sequence ID" value="CAF0988661.1"/>
    <property type="molecule type" value="Genomic_DNA"/>
</dbReference>
<sequence length="766" mass="90143">MNLPSYGTDRYLTLHIVCSSNGSSVISQELLEKYFSSYGRILEKRYHSSDITSLTFLECSTVDTILSQRPHYINDKLVCVRRRLPELNQYQTHELFLYDYSGKLSDLALKKYFQKYGTVQSFTQNKKKNCSYLTFVNKDEDIIDRILLELSNNNNEFKEECDNLRLKLYELMTTDHLLEKYDQLKEQHKCIKEELEQKTIELDMMKFLKQLYHDNNQENCTLKQDLENYKQYYIQLKNTNQRSHDENERYQDDIKNLQQINRQLYDELDKLKQETYDYQQRDSQSVNEEFEKLKQNYQQLLTIHQKSGIKSLQQENKQLYNELKQLKETGEQQEQHHKEKYDELKHDYDQVIINSQKCLQNNRDKIQLLREKQNNIQEELNLIKEQSLDQLRQLRTMTSAYELSTEVVKWLNDKIAVLEQERVQFREQFAELQQLYQLDSHDSINLLENEVISQTTTTTHHTVELHTPLLRHSDIYDDEIQQGPLLKKPKQSRSTITSVIVQHQQDDKLEERCLSGPHTPPLSPCTSVISVKNVKPSSNKLPKLKSSKSSITITHKSCKPLIIPASHKQSKLTGGKVRSNKVLKKLRRRPIAVKSYDKPIEVLQEFYKWYYDNPFGKCDLIKEFQLCLCLSKQDNKYVPLKYNDCESATPSIMPVKVYISNISASHLITGRQRQVKHILDTYNIPYMEVDISDPKQSGEKEFLQKSLFDKNLKLTLPQVFNDNEFCCDYDGLLCAVESNQLKQVLKTSPTTSTSNQQQETPLMSSS</sequence>
<name>A0A8S2IT56_9BILA</name>
<dbReference type="InterPro" id="IPR035979">
    <property type="entry name" value="RBD_domain_sf"/>
</dbReference>
<comment type="similarity">
    <text evidence="1">Belongs to the SH3BGR family.</text>
</comment>
<proteinExistence type="inferred from homology"/>
<evidence type="ECO:0008006" key="7">
    <source>
        <dbReference type="Google" id="ProtNLM"/>
    </source>
</evidence>
<dbReference type="AlphaFoldDB" id="A0A8S2IT56"/>
<dbReference type="EMBL" id="CAJOBA010005949">
    <property type="protein sequence ID" value="CAF3758848.1"/>
    <property type="molecule type" value="Genomic_DNA"/>
</dbReference>
<dbReference type="InterPro" id="IPR006993">
    <property type="entry name" value="Glut_rich_SH3-bd"/>
</dbReference>
<reference evidence="5" key="1">
    <citation type="submission" date="2021-02" db="EMBL/GenBank/DDBJ databases">
        <authorList>
            <person name="Nowell W R."/>
        </authorList>
    </citation>
    <scope>NUCLEOTIDE SEQUENCE</scope>
</reference>
<dbReference type="InterPro" id="IPR036249">
    <property type="entry name" value="Thioredoxin-like_sf"/>
</dbReference>
<gene>
    <name evidence="4" type="ORF">OVA965_LOCUS13958</name>
    <name evidence="5" type="ORF">TMI583_LOCUS13963</name>
</gene>
<feature type="coiled-coil region" evidence="2">
    <location>
        <begin position="147"/>
        <end position="201"/>
    </location>
</feature>
<accession>A0A8S2IT56</accession>
<dbReference type="Pfam" id="PF04908">
    <property type="entry name" value="SH3BGR"/>
    <property type="match status" value="1"/>
</dbReference>
<dbReference type="Proteomes" id="UP000677228">
    <property type="component" value="Unassembled WGS sequence"/>
</dbReference>
<dbReference type="SUPFAM" id="SSF52833">
    <property type="entry name" value="Thioredoxin-like"/>
    <property type="match status" value="1"/>
</dbReference>
<dbReference type="InterPro" id="IPR051033">
    <property type="entry name" value="SH3BGR"/>
</dbReference>
<dbReference type="PANTHER" id="PTHR12232">
    <property type="entry name" value="SH3 DOMAIN-BINDING GLUTAMIC ACID-RICH-LIKE PROTEIN"/>
    <property type="match status" value="1"/>
</dbReference>
<dbReference type="Gene3D" id="3.40.30.10">
    <property type="entry name" value="Glutaredoxin"/>
    <property type="match status" value="1"/>
</dbReference>
<dbReference type="PANTHER" id="PTHR12232:SF15">
    <property type="entry name" value="SH3 DOMAIN-BINDING GLUTAMIC ACID-RICH PROTEIN HOMOLOG"/>
    <property type="match status" value="1"/>
</dbReference>
<evidence type="ECO:0000313" key="4">
    <source>
        <dbReference type="EMBL" id="CAF0988661.1"/>
    </source>
</evidence>
<organism evidence="5 6">
    <name type="scientific">Didymodactylos carnosus</name>
    <dbReference type="NCBI Taxonomy" id="1234261"/>
    <lineage>
        <taxon>Eukaryota</taxon>
        <taxon>Metazoa</taxon>
        <taxon>Spiralia</taxon>
        <taxon>Gnathifera</taxon>
        <taxon>Rotifera</taxon>
        <taxon>Eurotatoria</taxon>
        <taxon>Bdelloidea</taxon>
        <taxon>Philodinida</taxon>
        <taxon>Philodinidae</taxon>
        <taxon>Didymodactylos</taxon>
    </lineage>
</organism>
<evidence type="ECO:0000256" key="1">
    <source>
        <dbReference type="ARBA" id="ARBA00007764"/>
    </source>
</evidence>
<feature type="non-terminal residue" evidence="5">
    <location>
        <position position="1"/>
    </location>
</feature>
<evidence type="ECO:0000256" key="3">
    <source>
        <dbReference type="SAM" id="MobiDB-lite"/>
    </source>
</evidence>
<evidence type="ECO:0000313" key="5">
    <source>
        <dbReference type="EMBL" id="CAF3758848.1"/>
    </source>
</evidence>
<feature type="region of interest" description="Disordered" evidence="3">
    <location>
        <begin position="746"/>
        <end position="766"/>
    </location>
</feature>
<evidence type="ECO:0000313" key="6">
    <source>
        <dbReference type="Proteomes" id="UP000682733"/>
    </source>
</evidence>